<dbReference type="PROSITE" id="PS00914">
    <property type="entry name" value="SYNTAXIN"/>
    <property type="match status" value="1"/>
</dbReference>
<feature type="transmembrane region" description="Helical" evidence="12">
    <location>
        <begin position="260"/>
        <end position="278"/>
    </location>
</feature>
<dbReference type="AlphaFoldDB" id="A0A388KCW5"/>
<accession>A0A388KCW5</accession>
<feature type="region of interest" description="Disordered" evidence="11">
    <location>
        <begin position="123"/>
        <end position="164"/>
    </location>
</feature>
<keyword evidence="15" id="KW-1185">Reference proteome</keyword>
<dbReference type="GO" id="GO:0045324">
    <property type="term" value="P:late endosome to vacuole transport"/>
    <property type="evidence" value="ECO:0007669"/>
    <property type="project" value="UniProtKB-ARBA"/>
</dbReference>
<sequence>MSFQDVAGTGAGPAGLRGGAQQDRDPSQQVAAGIFQINTSVNTFKRLVNTLGTPKDTPELRERLHKTRQQIGQLAKDTSAKLKAASEGDHSAVVSASKKLSDAKLAKDFQAVLKEFQKAQRTAAERETAFTPLASRPAASKPGADRPTANGTATLSSAEENQARHGLIAEQRRQELVQLDTELTFNEAVIEERDQGIREIQHQIVEVNEIFKDLAVLVHEQGQMIEDIETNIENTAGSTTQAVKQVAKASKSQRSSDNRACCLMILLVVVVVILVLILKP</sequence>
<evidence type="ECO:0000256" key="12">
    <source>
        <dbReference type="SAM" id="Phobius"/>
    </source>
</evidence>
<dbReference type="InterPro" id="IPR000727">
    <property type="entry name" value="T_SNARE_dom"/>
</dbReference>
<evidence type="ECO:0000259" key="13">
    <source>
        <dbReference type="PROSITE" id="PS50192"/>
    </source>
</evidence>
<feature type="domain" description="T-SNARE coiled-coil homology" evidence="13">
    <location>
        <begin position="187"/>
        <end position="249"/>
    </location>
</feature>
<dbReference type="CDD" id="cd15840">
    <property type="entry name" value="SNARE_Qa"/>
    <property type="match status" value="1"/>
</dbReference>
<keyword evidence="8 12" id="KW-0472">Membrane</keyword>
<keyword evidence="7" id="KW-0175">Coiled coil</keyword>
<keyword evidence="6" id="KW-0007">Acetylation</keyword>
<dbReference type="SUPFAM" id="SSF47661">
    <property type="entry name" value="t-snare proteins"/>
    <property type="match status" value="1"/>
</dbReference>
<comment type="subcellular location">
    <subcellularLocation>
        <location evidence="9">Prevacuolar compartment membrane</location>
        <topology evidence="9">Single-pass type IV membrane protein</topology>
    </subcellularLocation>
</comment>
<evidence type="ECO:0000313" key="14">
    <source>
        <dbReference type="EMBL" id="GBG67871.1"/>
    </source>
</evidence>
<dbReference type="Proteomes" id="UP000265515">
    <property type="component" value="Unassembled WGS sequence"/>
</dbReference>
<dbReference type="InterPro" id="IPR006011">
    <property type="entry name" value="Syntaxin_N"/>
</dbReference>
<dbReference type="SMART" id="SM00397">
    <property type="entry name" value="t_SNARE"/>
    <property type="match status" value="1"/>
</dbReference>
<dbReference type="Pfam" id="PF05739">
    <property type="entry name" value="SNARE"/>
    <property type="match status" value="1"/>
</dbReference>
<keyword evidence="2" id="KW-0813">Transport</keyword>
<dbReference type="EMBL" id="BFEA01000093">
    <property type="protein sequence ID" value="GBG67871.1"/>
    <property type="molecule type" value="Genomic_DNA"/>
</dbReference>
<name>A0A388KCW5_CHABU</name>
<evidence type="ECO:0000256" key="1">
    <source>
        <dbReference type="ARBA" id="ARBA00009063"/>
    </source>
</evidence>
<dbReference type="GO" id="GO:0012505">
    <property type="term" value="C:endomembrane system"/>
    <property type="evidence" value="ECO:0007669"/>
    <property type="project" value="TreeGrafter"/>
</dbReference>
<reference evidence="14 15" key="1">
    <citation type="journal article" date="2018" name="Cell">
        <title>The Chara Genome: Secondary Complexity and Implications for Plant Terrestrialization.</title>
        <authorList>
            <person name="Nishiyama T."/>
            <person name="Sakayama H."/>
            <person name="Vries J.D."/>
            <person name="Buschmann H."/>
            <person name="Saint-Marcoux D."/>
            <person name="Ullrich K.K."/>
            <person name="Haas F.B."/>
            <person name="Vanderstraeten L."/>
            <person name="Becker D."/>
            <person name="Lang D."/>
            <person name="Vosolsobe S."/>
            <person name="Rombauts S."/>
            <person name="Wilhelmsson P.K.I."/>
            <person name="Janitza P."/>
            <person name="Kern R."/>
            <person name="Heyl A."/>
            <person name="Rumpler F."/>
            <person name="Villalobos L.I.A.C."/>
            <person name="Clay J.M."/>
            <person name="Skokan R."/>
            <person name="Toyoda A."/>
            <person name="Suzuki Y."/>
            <person name="Kagoshima H."/>
            <person name="Schijlen E."/>
            <person name="Tajeshwar N."/>
            <person name="Catarino B."/>
            <person name="Hetherington A.J."/>
            <person name="Saltykova A."/>
            <person name="Bonnot C."/>
            <person name="Breuninger H."/>
            <person name="Symeonidi A."/>
            <person name="Radhakrishnan G.V."/>
            <person name="Van Nieuwerburgh F."/>
            <person name="Deforce D."/>
            <person name="Chang C."/>
            <person name="Karol K.G."/>
            <person name="Hedrich R."/>
            <person name="Ulvskov P."/>
            <person name="Glockner G."/>
            <person name="Delwiche C.F."/>
            <person name="Petrasek J."/>
            <person name="Van de Peer Y."/>
            <person name="Friml J."/>
            <person name="Beilby M."/>
            <person name="Dolan L."/>
            <person name="Kohara Y."/>
            <person name="Sugano S."/>
            <person name="Fujiyama A."/>
            <person name="Delaux P.-M."/>
            <person name="Quint M."/>
            <person name="TheiBen G."/>
            <person name="Hagemann M."/>
            <person name="Harholt J."/>
            <person name="Dunand C."/>
            <person name="Zachgo S."/>
            <person name="Langdale J."/>
            <person name="Maumus F."/>
            <person name="Straeten D.V.D."/>
            <person name="Gould S.B."/>
            <person name="Rensing S.A."/>
        </authorList>
    </citation>
    <scope>NUCLEOTIDE SEQUENCE [LARGE SCALE GENOMIC DNA]</scope>
    <source>
        <strain evidence="14 15">S276</strain>
    </source>
</reference>
<dbReference type="InterPro" id="IPR045242">
    <property type="entry name" value="Syntaxin"/>
</dbReference>
<feature type="region of interest" description="Disordered" evidence="11">
    <location>
        <begin position="1"/>
        <end position="28"/>
    </location>
</feature>
<proteinExistence type="inferred from homology"/>
<keyword evidence="3 12" id="KW-0812">Transmembrane</keyword>
<feature type="compositionally biased region" description="Polar residues" evidence="11">
    <location>
        <begin position="149"/>
        <end position="160"/>
    </location>
</feature>
<evidence type="ECO:0000256" key="7">
    <source>
        <dbReference type="ARBA" id="ARBA00023054"/>
    </source>
</evidence>
<dbReference type="STRING" id="69332.A0A388KCW5"/>
<evidence type="ECO:0000256" key="4">
    <source>
        <dbReference type="ARBA" id="ARBA00022927"/>
    </source>
</evidence>
<dbReference type="GO" id="GO:0005484">
    <property type="term" value="F:SNAP receptor activity"/>
    <property type="evidence" value="ECO:0007669"/>
    <property type="project" value="InterPro"/>
</dbReference>
<dbReference type="Gene3D" id="1.20.5.110">
    <property type="match status" value="1"/>
</dbReference>
<gene>
    <name evidence="14" type="ORF">CBR_g990</name>
</gene>
<evidence type="ECO:0000256" key="5">
    <source>
        <dbReference type="ARBA" id="ARBA00022989"/>
    </source>
</evidence>
<feature type="compositionally biased region" description="Gly residues" evidence="11">
    <location>
        <begin position="9"/>
        <end position="18"/>
    </location>
</feature>
<organism evidence="14 15">
    <name type="scientific">Chara braunii</name>
    <name type="common">Braun's stonewort</name>
    <dbReference type="NCBI Taxonomy" id="69332"/>
    <lineage>
        <taxon>Eukaryota</taxon>
        <taxon>Viridiplantae</taxon>
        <taxon>Streptophyta</taxon>
        <taxon>Charophyceae</taxon>
        <taxon>Charales</taxon>
        <taxon>Characeae</taxon>
        <taxon>Chara</taxon>
    </lineage>
</organism>
<dbReference type="GO" id="GO:0000149">
    <property type="term" value="F:SNARE binding"/>
    <property type="evidence" value="ECO:0007669"/>
    <property type="project" value="TreeGrafter"/>
</dbReference>
<keyword evidence="5 12" id="KW-1133">Transmembrane helix</keyword>
<keyword evidence="4" id="KW-0653">Protein transport</keyword>
<evidence type="ECO:0000313" key="15">
    <source>
        <dbReference type="Proteomes" id="UP000265515"/>
    </source>
</evidence>
<dbReference type="Gramene" id="GBG67871">
    <property type="protein sequence ID" value="GBG67871"/>
    <property type="gene ID" value="CBR_g990"/>
</dbReference>
<evidence type="ECO:0000256" key="11">
    <source>
        <dbReference type="SAM" id="MobiDB-lite"/>
    </source>
</evidence>
<evidence type="ECO:0000256" key="3">
    <source>
        <dbReference type="ARBA" id="ARBA00022692"/>
    </source>
</evidence>
<dbReference type="Pfam" id="PF14523">
    <property type="entry name" value="Syntaxin_2"/>
    <property type="match status" value="1"/>
</dbReference>
<evidence type="ECO:0000256" key="2">
    <source>
        <dbReference type="ARBA" id="ARBA00022448"/>
    </source>
</evidence>
<protein>
    <recommendedName>
        <fullName evidence="13">t-SNARE coiled-coil homology domain-containing protein</fullName>
    </recommendedName>
</protein>
<evidence type="ECO:0000256" key="10">
    <source>
        <dbReference type="RuleBase" id="RU003858"/>
    </source>
</evidence>
<dbReference type="FunFam" id="1.20.5.110:FF:000035">
    <property type="entry name" value="Syntaxin-22 like"/>
    <property type="match status" value="1"/>
</dbReference>
<dbReference type="CDD" id="cd00179">
    <property type="entry name" value="SynN"/>
    <property type="match status" value="1"/>
</dbReference>
<dbReference type="SMART" id="SM00503">
    <property type="entry name" value="SynN"/>
    <property type="match status" value="1"/>
</dbReference>
<comment type="similarity">
    <text evidence="1 10">Belongs to the syntaxin family.</text>
</comment>
<dbReference type="PANTHER" id="PTHR19957:SF38">
    <property type="entry name" value="LD27581P"/>
    <property type="match status" value="1"/>
</dbReference>
<evidence type="ECO:0000256" key="9">
    <source>
        <dbReference type="ARBA" id="ARBA00060376"/>
    </source>
</evidence>
<dbReference type="GO" id="GO:0006886">
    <property type="term" value="P:intracellular protein transport"/>
    <property type="evidence" value="ECO:0007669"/>
    <property type="project" value="InterPro"/>
</dbReference>
<dbReference type="FunFam" id="1.20.58.70:FF:000004">
    <property type="entry name" value="Syntaxin-22 like"/>
    <property type="match status" value="1"/>
</dbReference>
<dbReference type="PROSITE" id="PS50192">
    <property type="entry name" value="T_SNARE"/>
    <property type="match status" value="1"/>
</dbReference>
<dbReference type="InterPro" id="IPR006012">
    <property type="entry name" value="Syntaxin/epimorphin_CS"/>
</dbReference>
<dbReference type="InterPro" id="IPR010989">
    <property type="entry name" value="SNARE"/>
</dbReference>
<dbReference type="GO" id="GO:0048278">
    <property type="term" value="P:vesicle docking"/>
    <property type="evidence" value="ECO:0007669"/>
    <property type="project" value="TreeGrafter"/>
</dbReference>
<dbReference type="PANTHER" id="PTHR19957">
    <property type="entry name" value="SYNTAXIN"/>
    <property type="match status" value="1"/>
</dbReference>
<evidence type="ECO:0000256" key="8">
    <source>
        <dbReference type="ARBA" id="ARBA00023136"/>
    </source>
</evidence>
<dbReference type="Gene3D" id="1.20.58.70">
    <property type="match status" value="1"/>
</dbReference>
<dbReference type="OrthoDB" id="364348at2759"/>
<dbReference type="GO" id="GO:0006906">
    <property type="term" value="P:vesicle fusion"/>
    <property type="evidence" value="ECO:0007669"/>
    <property type="project" value="TreeGrafter"/>
</dbReference>
<dbReference type="OMA" id="RVHNTME"/>
<comment type="caution">
    <text evidence="14">The sequence shown here is derived from an EMBL/GenBank/DDBJ whole genome shotgun (WGS) entry which is preliminary data.</text>
</comment>
<dbReference type="GO" id="GO:0031201">
    <property type="term" value="C:SNARE complex"/>
    <property type="evidence" value="ECO:0007669"/>
    <property type="project" value="TreeGrafter"/>
</dbReference>
<evidence type="ECO:0000256" key="6">
    <source>
        <dbReference type="ARBA" id="ARBA00022990"/>
    </source>
</evidence>